<protein>
    <submittedName>
        <fullName evidence="3">Uncharacterized protein</fullName>
    </submittedName>
</protein>
<organism evidence="3 4">
    <name type="scientific">Falsiroseomonas algicola</name>
    <dbReference type="NCBI Taxonomy" id="2716930"/>
    <lineage>
        <taxon>Bacteria</taxon>
        <taxon>Pseudomonadati</taxon>
        <taxon>Pseudomonadota</taxon>
        <taxon>Alphaproteobacteria</taxon>
        <taxon>Acetobacterales</taxon>
        <taxon>Roseomonadaceae</taxon>
        <taxon>Falsiroseomonas</taxon>
    </lineage>
</organism>
<dbReference type="AlphaFoldDB" id="A0A6M1LET2"/>
<feature type="signal peptide" evidence="2">
    <location>
        <begin position="1"/>
        <end position="19"/>
    </location>
</feature>
<dbReference type="Proteomes" id="UP000475385">
    <property type="component" value="Unassembled WGS sequence"/>
</dbReference>
<reference evidence="3 4" key="1">
    <citation type="submission" date="2020-02" db="EMBL/GenBank/DDBJ databases">
        <authorList>
            <person name="Kim H.M."/>
            <person name="Jeon C.O."/>
        </authorList>
    </citation>
    <scope>NUCLEOTIDE SEQUENCE [LARGE SCALE GENOMIC DNA]</scope>
    <source>
        <strain evidence="3 4">PeD5</strain>
    </source>
</reference>
<name>A0A6M1LET2_9PROT</name>
<accession>A0A6M1LET2</accession>
<keyword evidence="4" id="KW-1185">Reference proteome</keyword>
<evidence type="ECO:0000313" key="4">
    <source>
        <dbReference type="Proteomes" id="UP000475385"/>
    </source>
</evidence>
<keyword evidence="2" id="KW-0732">Signal</keyword>
<dbReference type="EMBL" id="JAAIKB010000001">
    <property type="protein sequence ID" value="NGM18652.1"/>
    <property type="molecule type" value="Genomic_DNA"/>
</dbReference>
<evidence type="ECO:0000313" key="3">
    <source>
        <dbReference type="EMBL" id="NGM18652.1"/>
    </source>
</evidence>
<evidence type="ECO:0000256" key="2">
    <source>
        <dbReference type="SAM" id="SignalP"/>
    </source>
</evidence>
<sequence>MIRGAALALLLALPAATQAQTVVPPVERPVLPPSQGEVPRPRNGVEAPSEPRMPGRVLRPPQNVDPGIQAPVPVPRPNTTPVIPPPGAPSTRPR</sequence>
<feature type="compositionally biased region" description="Pro residues" evidence="1">
    <location>
        <begin position="72"/>
        <end position="88"/>
    </location>
</feature>
<feature type="compositionally biased region" description="Low complexity" evidence="1">
    <location>
        <begin position="16"/>
        <end position="25"/>
    </location>
</feature>
<reference evidence="3 4" key="2">
    <citation type="submission" date="2020-03" db="EMBL/GenBank/DDBJ databases">
        <title>Roseomonas stagni sp. nov., isolated from pond water in Japan.</title>
        <authorList>
            <person name="Furuhata K."/>
            <person name="Miyamoto H."/>
            <person name="Goto K."/>
        </authorList>
    </citation>
    <scope>NUCLEOTIDE SEQUENCE [LARGE SCALE GENOMIC DNA]</scope>
    <source>
        <strain evidence="3 4">PeD5</strain>
    </source>
</reference>
<evidence type="ECO:0000256" key="1">
    <source>
        <dbReference type="SAM" id="MobiDB-lite"/>
    </source>
</evidence>
<feature type="chain" id="PRO_5026767418" evidence="2">
    <location>
        <begin position="20"/>
        <end position="94"/>
    </location>
</feature>
<dbReference type="RefSeq" id="WP_164692534.1">
    <property type="nucleotide sequence ID" value="NZ_JAAIKB010000001.1"/>
</dbReference>
<feature type="region of interest" description="Disordered" evidence="1">
    <location>
        <begin position="16"/>
        <end position="94"/>
    </location>
</feature>
<comment type="caution">
    <text evidence="3">The sequence shown here is derived from an EMBL/GenBank/DDBJ whole genome shotgun (WGS) entry which is preliminary data.</text>
</comment>
<proteinExistence type="predicted"/>
<gene>
    <name evidence="3" type="ORF">G3576_01410</name>
</gene>